<comment type="caution">
    <text evidence="1">The sequence shown here is derived from an EMBL/GenBank/DDBJ whole genome shotgun (WGS) entry which is preliminary data.</text>
</comment>
<dbReference type="Proteomes" id="UP001277972">
    <property type="component" value="Unassembled WGS sequence"/>
</dbReference>
<dbReference type="EMBL" id="JAWZSR010000004">
    <property type="protein sequence ID" value="MDX8045987.1"/>
    <property type="molecule type" value="Genomic_DNA"/>
</dbReference>
<proteinExistence type="predicted"/>
<dbReference type="EC" id="3.4.21.-" evidence="1"/>
<protein>
    <submittedName>
        <fullName evidence="1">Rhomboid family intramembrane serine protease</fullName>
        <ecNumber evidence="1">3.4.21.-</ecNumber>
    </submittedName>
</protein>
<organism evidence="1 2">
    <name type="scientific">Gracilibacillus pellucidus</name>
    <dbReference type="NCBI Taxonomy" id="3095368"/>
    <lineage>
        <taxon>Bacteria</taxon>
        <taxon>Bacillati</taxon>
        <taxon>Bacillota</taxon>
        <taxon>Bacilli</taxon>
        <taxon>Bacillales</taxon>
        <taxon>Bacillaceae</taxon>
        <taxon>Gracilibacillus</taxon>
    </lineage>
</organism>
<keyword evidence="2" id="KW-1185">Reference proteome</keyword>
<evidence type="ECO:0000313" key="2">
    <source>
        <dbReference type="Proteomes" id="UP001277972"/>
    </source>
</evidence>
<keyword evidence="1" id="KW-0645">Protease</keyword>
<gene>
    <name evidence="1" type="ORF">SH601_08295</name>
</gene>
<reference evidence="1" key="1">
    <citation type="submission" date="2023-11" db="EMBL/GenBank/DDBJ databases">
        <title>Gracilibacillus pellucida a moderately halophilic bacterium isolated from saline soil in Xinjiang province.</title>
        <authorList>
            <person name="Zhang Z."/>
            <person name="Tan F."/>
            <person name="Wang Y."/>
            <person name="Xia M."/>
        </authorList>
    </citation>
    <scope>NUCLEOTIDE SEQUENCE</scope>
    <source>
        <strain evidence="1">S3-1-1</strain>
    </source>
</reference>
<name>A0ACC6M5C6_9BACI</name>
<accession>A0ACC6M5C6</accession>
<evidence type="ECO:0000313" key="1">
    <source>
        <dbReference type="EMBL" id="MDX8045987.1"/>
    </source>
</evidence>
<keyword evidence="1" id="KW-0378">Hydrolase</keyword>
<sequence>MFIKNQFIQNKLVLHLMEKEKFELLTTSSNQTEYLLWRTNKRVTDIVRVSLTSYDWKRDLDRDVDQLEKRVADNIQLPFFQQRIAFHHVFIVNDEPVDDWDALQSRKSNVKKIDHSYVYMITEHTDDEFPRFVQKVKLELSLDWEPITDVFQIEYNTSLFKRRIQQIYHNKQKEMQSVFSHGKPRLSYLLIGINIIIFFLLELSGGSTNIETLVKFGAKYNVAIIDGEWWRIITSMFLHIGIIHLALNMLAIYFIGTLVERIYGSTRFIIIYFLAGIAGGVTSFAWNPSIAAGASGAIFGLFGALLFFGLKNPRIFFRTMGMNVLVMVAINVVFGFSVEQIDNGAHIGGLIGGFIASGIVMLPNTKVFMQQLMAIVVYLFYIVGILTYGV</sequence>